<comment type="caution">
    <text evidence="7">The sequence shown here is derived from an EMBL/GenBank/DDBJ whole genome shotgun (WGS) entry which is preliminary data.</text>
</comment>
<protein>
    <recommendedName>
        <fullName evidence="3">Autoinducer 2-binding periplasmic protein LuxP</fullName>
    </recommendedName>
</protein>
<dbReference type="GO" id="GO:0030246">
    <property type="term" value="F:carbohydrate binding"/>
    <property type="evidence" value="ECO:0007669"/>
    <property type="project" value="UniProtKB-ARBA"/>
</dbReference>
<dbReference type="GO" id="GO:0030313">
    <property type="term" value="C:cell envelope"/>
    <property type="evidence" value="ECO:0007669"/>
    <property type="project" value="UniProtKB-SubCell"/>
</dbReference>
<dbReference type="RefSeq" id="WP_022589747.1">
    <property type="nucleotide sequence ID" value="NZ_LK391965.1"/>
</dbReference>
<evidence type="ECO:0000256" key="1">
    <source>
        <dbReference type="ARBA" id="ARBA00004196"/>
    </source>
</evidence>
<evidence type="ECO:0000256" key="5">
    <source>
        <dbReference type="SAM" id="SignalP"/>
    </source>
</evidence>
<dbReference type="Gene3D" id="3.40.50.2300">
    <property type="match status" value="2"/>
</dbReference>
<keyword evidence="7" id="KW-0813">Transport</keyword>
<evidence type="ECO:0000313" key="7">
    <source>
        <dbReference type="EMBL" id="CCO44362.1"/>
    </source>
</evidence>
<feature type="chain" id="PRO_5043618210" description="Autoinducer 2-binding periplasmic protein LuxP" evidence="5">
    <location>
        <begin position="31"/>
        <end position="329"/>
    </location>
</feature>
<evidence type="ECO:0000259" key="6">
    <source>
        <dbReference type="Pfam" id="PF13407"/>
    </source>
</evidence>
<organism evidence="7 8">
    <name type="scientific">Vibrio nigripulchritudo SOn1</name>
    <dbReference type="NCBI Taxonomy" id="1238450"/>
    <lineage>
        <taxon>Bacteria</taxon>
        <taxon>Pseudomonadati</taxon>
        <taxon>Pseudomonadota</taxon>
        <taxon>Gammaproteobacteria</taxon>
        <taxon>Vibrionales</taxon>
        <taxon>Vibrionaceae</taxon>
        <taxon>Vibrio</taxon>
    </lineage>
</organism>
<evidence type="ECO:0000256" key="2">
    <source>
        <dbReference type="ARBA" id="ARBA00007639"/>
    </source>
</evidence>
<sequence length="329" mass="34668">MQFSKFKKINRFIFCFSALSVAISSPLAHADGEVGVLMKTLSNPFWGAMGQGVEDAAKSSGTPYFIQAVESDQAAESQLNVCNTMLQRKPSALITAAINSTNLLPCLSKAQERGIPVVDLDGNLDPDILKRAKIDIAFQIGSDNIAAGQQAAQYLTEQLGSDAKGAVLVIEGLSGNITGQKRVNGFTDKLKSIAPGLKVVASLPGDWDRGKAASITNDILIRHPDLVGIFAANDGMALGAVESVYAAGKGGQVTVIGVDGNSDAVKSIQSGRLNASIAQLPYLVGKQAVERVKKIMSGESTESVIHVPTLVLTKEVMESGKEPLLEFVK</sequence>
<reference evidence="7 8" key="1">
    <citation type="journal article" date="2013" name="ISME J.">
        <title>Comparative genomics of pathogenic lineages of Vibrio nigripulchritudo identifies virulence-associated traits.</title>
        <authorList>
            <person name="Goudenege D."/>
            <person name="Labreuche Y."/>
            <person name="Krin E."/>
            <person name="Ansquer D."/>
            <person name="Mangenot S."/>
            <person name="Calteau A."/>
            <person name="Medigue C."/>
            <person name="Mazel D."/>
            <person name="Polz M.F."/>
            <person name="Le Roux F."/>
        </authorList>
    </citation>
    <scope>NUCLEOTIDE SEQUENCE [LARGE SCALE GENOMIC DNA]</scope>
    <source>
        <strain evidence="7 8">SOn1</strain>
    </source>
</reference>
<dbReference type="Pfam" id="PF13407">
    <property type="entry name" value="Peripla_BP_4"/>
    <property type="match status" value="1"/>
</dbReference>
<comment type="similarity">
    <text evidence="2">Belongs to the bacterial solute-binding protein 2 family.</text>
</comment>
<dbReference type="AlphaFoldDB" id="A0AAV2VI71"/>
<accession>A0AAV2VI71</accession>
<dbReference type="InterPro" id="IPR025997">
    <property type="entry name" value="SBP_2_dom"/>
</dbReference>
<dbReference type="PANTHER" id="PTHR46847">
    <property type="entry name" value="D-ALLOSE-BINDING PERIPLASMIC PROTEIN-RELATED"/>
    <property type="match status" value="1"/>
</dbReference>
<name>A0AAV2VI71_9VIBR</name>
<feature type="domain" description="Periplasmic binding protein" evidence="6">
    <location>
        <begin position="34"/>
        <end position="299"/>
    </location>
</feature>
<feature type="signal peptide" evidence="5">
    <location>
        <begin position="1"/>
        <end position="30"/>
    </location>
</feature>
<dbReference type="GO" id="GO:0055085">
    <property type="term" value="P:transmembrane transport"/>
    <property type="evidence" value="ECO:0007669"/>
    <property type="project" value="UniProtKB-ARBA"/>
</dbReference>
<dbReference type="EMBL" id="CAOF01000012">
    <property type="protein sequence ID" value="CCO44362.1"/>
    <property type="molecule type" value="Genomic_DNA"/>
</dbReference>
<proteinExistence type="inferred from homology"/>
<evidence type="ECO:0000256" key="3">
    <source>
        <dbReference type="ARBA" id="ARBA00022181"/>
    </source>
</evidence>
<evidence type="ECO:0000313" key="8">
    <source>
        <dbReference type="Proteomes" id="UP000018211"/>
    </source>
</evidence>
<dbReference type="SUPFAM" id="SSF53822">
    <property type="entry name" value="Periplasmic binding protein-like I"/>
    <property type="match status" value="1"/>
</dbReference>
<dbReference type="PANTHER" id="PTHR46847:SF1">
    <property type="entry name" value="D-ALLOSE-BINDING PERIPLASMIC PROTEIN-RELATED"/>
    <property type="match status" value="1"/>
</dbReference>
<keyword evidence="7" id="KW-0762">Sugar transport</keyword>
<gene>
    <name evidence="7" type="ORF">VIBNISOn1_1090076</name>
</gene>
<keyword evidence="4 5" id="KW-0732">Signal</keyword>
<dbReference type="CDD" id="cd06320">
    <property type="entry name" value="PBP1_allose_binding"/>
    <property type="match status" value="1"/>
</dbReference>
<evidence type="ECO:0000256" key="4">
    <source>
        <dbReference type="ARBA" id="ARBA00022729"/>
    </source>
</evidence>
<comment type="subcellular location">
    <subcellularLocation>
        <location evidence="1">Cell envelope</location>
    </subcellularLocation>
</comment>
<dbReference type="InterPro" id="IPR028082">
    <property type="entry name" value="Peripla_BP_I"/>
</dbReference>
<dbReference type="Proteomes" id="UP000018211">
    <property type="component" value="Unassembled WGS sequence"/>
</dbReference>